<evidence type="ECO:0000313" key="2">
    <source>
        <dbReference type="Proteomes" id="UP000805193"/>
    </source>
</evidence>
<name>A0AC60Q7U4_IXOPE</name>
<evidence type="ECO:0000313" key="1">
    <source>
        <dbReference type="EMBL" id="KAG0429777.1"/>
    </source>
</evidence>
<organism evidence="1 2">
    <name type="scientific">Ixodes persulcatus</name>
    <name type="common">Taiga tick</name>
    <dbReference type="NCBI Taxonomy" id="34615"/>
    <lineage>
        <taxon>Eukaryota</taxon>
        <taxon>Metazoa</taxon>
        <taxon>Ecdysozoa</taxon>
        <taxon>Arthropoda</taxon>
        <taxon>Chelicerata</taxon>
        <taxon>Arachnida</taxon>
        <taxon>Acari</taxon>
        <taxon>Parasitiformes</taxon>
        <taxon>Ixodida</taxon>
        <taxon>Ixodoidea</taxon>
        <taxon>Ixodidae</taxon>
        <taxon>Ixodinae</taxon>
        <taxon>Ixodes</taxon>
    </lineage>
</organism>
<comment type="caution">
    <text evidence="1">The sequence shown here is derived from an EMBL/GenBank/DDBJ whole genome shotgun (WGS) entry which is preliminary data.</text>
</comment>
<dbReference type="EMBL" id="JABSTQ010009382">
    <property type="protein sequence ID" value="KAG0429777.1"/>
    <property type="molecule type" value="Genomic_DNA"/>
</dbReference>
<accession>A0AC60Q7U4</accession>
<proteinExistence type="predicted"/>
<gene>
    <name evidence="1" type="ORF">HPB47_023299</name>
</gene>
<keyword evidence="2" id="KW-1185">Reference proteome</keyword>
<reference evidence="1 2" key="1">
    <citation type="journal article" date="2020" name="Cell">
        <title>Large-Scale Comparative Analyses of Tick Genomes Elucidate Their Genetic Diversity and Vector Capacities.</title>
        <authorList>
            <consortium name="Tick Genome and Microbiome Consortium (TIGMIC)"/>
            <person name="Jia N."/>
            <person name="Wang J."/>
            <person name="Shi W."/>
            <person name="Du L."/>
            <person name="Sun Y."/>
            <person name="Zhan W."/>
            <person name="Jiang J.F."/>
            <person name="Wang Q."/>
            <person name="Zhang B."/>
            <person name="Ji P."/>
            <person name="Bell-Sakyi L."/>
            <person name="Cui X.M."/>
            <person name="Yuan T.T."/>
            <person name="Jiang B.G."/>
            <person name="Yang W.F."/>
            <person name="Lam T.T."/>
            <person name="Chang Q.C."/>
            <person name="Ding S.J."/>
            <person name="Wang X.J."/>
            <person name="Zhu J.G."/>
            <person name="Ruan X.D."/>
            <person name="Zhao L."/>
            <person name="Wei J.T."/>
            <person name="Ye R.Z."/>
            <person name="Que T.C."/>
            <person name="Du C.H."/>
            <person name="Zhou Y.H."/>
            <person name="Cheng J.X."/>
            <person name="Dai P.F."/>
            <person name="Guo W.B."/>
            <person name="Han X.H."/>
            <person name="Huang E.J."/>
            <person name="Li L.F."/>
            <person name="Wei W."/>
            <person name="Gao Y.C."/>
            <person name="Liu J.Z."/>
            <person name="Shao H.Z."/>
            <person name="Wang X."/>
            <person name="Wang C.C."/>
            <person name="Yang T.C."/>
            <person name="Huo Q.B."/>
            <person name="Li W."/>
            <person name="Chen H.Y."/>
            <person name="Chen S.E."/>
            <person name="Zhou L.G."/>
            <person name="Ni X.B."/>
            <person name="Tian J.H."/>
            <person name="Sheng Y."/>
            <person name="Liu T."/>
            <person name="Pan Y.S."/>
            <person name="Xia L.Y."/>
            <person name="Li J."/>
            <person name="Zhao F."/>
            <person name="Cao W.C."/>
        </authorList>
    </citation>
    <scope>NUCLEOTIDE SEQUENCE [LARGE SCALE GENOMIC DNA]</scope>
    <source>
        <strain evidence="1">Iper-2018</strain>
    </source>
</reference>
<dbReference type="Proteomes" id="UP000805193">
    <property type="component" value="Unassembled WGS sequence"/>
</dbReference>
<sequence length="135" mass="15068">MYLRVSDSLANISFDLLICDEAHRLKNANIKIAGSLQNLGITRKILVTGTPVQNDLQEFFTLIDFCNPGILGQASSFRRVYEEPILQSRLPQATQEQKELGQARASELSRTTALFVLRRTQDVIQSYLPGKGEAS</sequence>
<protein>
    <submittedName>
        <fullName evidence="1">Uncharacterized protein</fullName>
    </submittedName>
</protein>